<dbReference type="RefSeq" id="WP_210512838.1">
    <property type="nucleotide sequence ID" value="NZ_JAFIDN010000010.1"/>
</dbReference>
<evidence type="ECO:0000313" key="4">
    <source>
        <dbReference type="Proteomes" id="UP000673975"/>
    </source>
</evidence>
<dbReference type="Pfam" id="PF01548">
    <property type="entry name" value="DEDD_Tnp_IS110"/>
    <property type="match status" value="1"/>
</dbReference>
<dbReference type="AlphaFoldDB" id="A0A8J7RM18"/>
<proteinExistence type="predicted"/>
<dbReference type="InterPro" id="IPR002525">
    <property type="entry name" value="Transp_IS110-like_N"/>
</dbReference>
<dbReference type="InterPro" id="IPR003346">
    <property type="entry name" value="Transposase_20"/>
</dbReference>
<organism evidence="3 4">
    <name type="scientific">Natronogracilivirga saccharolytica</name>
    <dbReference type="NCBI Taxonomy" id="2812953"/>
    <lineage>
        <taxon>Bacteria</taxon>
        <taxon>Pseudomonadati</taxon>
        <taxon>Balneolota</taxon>
        <taxon>Balneolia</taxon>
        <taxon>Balneolales</taxon>
        <taxon>Cyclonatronaceae</taxon>
        <taxon>Natronogracilivirga</taxon>
    </lineage>
</organism>
<evidence type="ECO:0000313" key="3">
    <source>
        <dbReference type="EMBL" id="MBP3193380.1"/>
    </source>
</evidence>
<dbReference type="PANTHER" id="PTHR33055:SF13">
    <property type="entry name" value="TRANSPOSASE"/>
    <property type="match status" value="1"/>
</dbReference>
<dbReference type="Proteomes" id="UP000673975">
    <property type="component" value="Unassembled WGS sequence"/>
</dbReference>
<evidence type="ECO:0000259" key="2">
    <source>
        <dbReference type="Pfam" id="PF02371"/>
    </source>
</evidence>
<sequence>MIHIGIDLHTRNMTLAAVNDNGDLLKLESIRCCSLALDRFFSKISHPAQAVVESTSSWYWLDDWFRHKGITLKLAHAKMLKAISYAKVKTDSVDAHMLAELLRTGLVPESWKSEKRQRELRELTRARLRWILKRNQFQNFTYSIATRYNLTVKSSDWRNVRNLRMSLRNHLPDEAWLEASLSIDQVIEMQNSIDRIEKAIDRQLWYREEVKRLMEIPGIGPVSAWSILSEVGDITRFPSDKQFASYCRLVPGSNDSGGKQRHKTGSKDGNKYLKIAFGQAAIGAYTNYGEVKKFYNKLRRRKGPKVARTIVAKELSRIVWYVLAKNQPYKGFKGQMTKKSKSYSWPHPVSP</sequence>
<protein>
    <submittedName>
        <fullName evidence="3">IS110 family transposase</fullName>
    </submittedName>
</protein>
<feature type="domain" description="Transposase IS110-like N-terminal" evidence="1">
    <location>
        <begin position="4"/>
        <end position="139"/>
    </location>
</feature>
<name>A0A8J7RM18_9BACT</name>
<dbReference type="GO" id="GO:0004803">
    <property type="term" value="F:transposase activity"/>
    <property type="evidence" value="ECO:0007669"/>
    <property type="project" value="InterPro"/>
</dbReference>
<dbReference type="PANTHER" id="PTHR33055">
    <property type="entry name" value="TRANSPOSASE FOR INSERTION SEQUENCE ELEMENT IS1111A"/>
    <property type="match status" value="1"/>
</dbReference>
<dbReference type="InterPro" id="IPR047650">
    <property type="entry name" value="Transpos_IS110"/>
</dbReference>
<dbReference type="GO" id="GO:0006313">
    <property type="term" value="P:DNA transposition"/>
    <property type="evidence" value="ECO:0007669"/>
    <property type="project" value="InterPro"/>
</dbReference>
<dbReference type="NCBIfam" id="NF033542">
    <property type="entry name" value="transpos_IS110"/>
    <property type="match status" value="1"/>
</dbReference>
<comment type="caution">
    <text evidence="3">The sequence shown here is derived from an EMBL/GenBank/DDBJ whole genome shotgun (WGS) entry which is preliminary data.</text>
</comment>
<dbReference type="EMBL" id="JAFIDN010000010">
    <property type="protein sequence ID" value="MBP3193380.1"/>
    <property type="molecule type" value="Genomic_DNA"/>
</dbReference>
<gene>
    <name evidence="3" type="ORF">NATSA_11945</name>
</gene>
<evidence type="ECO:0000259" key="1">
    <source>
        <dbReference type="Pfam" id="PF01548"/>
    </source>
</evidence>
<keyword evidence="4" id="KW-1185">Reference proteome</keyword>
<reference evidence="3" key="1">
    <citation type="submission" date="2021-02" db="EMBL/GenBank/DDBJ databases">
        <title>Natronogracilivirga saccharolytica gen. nov. sp. nov. a new anaerobic, haloalkiliphilic carbohydrate-fermenting bacterium from soda lake and proposing of Cyclonatronumiaceae fam. nov. in the phylum Balneolaeota.</title>
        <authorList>
            <person name="Zhilina T.N."/>
            <person name="Sorokin D.Y."/>
            <person name="Zavarzina D.G."/>
            <person name="Toshchakov S.V."/>
            <person name="Kublanov I.V."/>
        </authorList>
    </citation>
    <scope>NUCLEOTIDE SEQUENCE</scope>
    <source>
        <strain evidence="3">Z-1702</strain>
    </source>
</reference>
<dbReference type="Pfam" id="PF02371">
    <property type="entry name" value="Transposase_20"/>
    <property type="match status" value="1"/>
</dbReference>
<feature type="domain" description="Transposase IS116/IS110/IS902 C-terminal" evidence="2">
    <location>
        <begin position="211"/>
        <end position="295"/>
    </location>
</feature>
<dbReference type="GO" id="GO:0003677">
    <property type="term" value="F:DNA binding"/>
    <property type="evidence" value="ECO:0007669"/>
    <property type="project" value="InterPro"/>
</dbReference>
<accession>A0A8J7RM18</accession>